<protein>
    <submittedName>
        <fullName evidence="1">Uncharacterized protein</fullName>
    </submittedName>
</protein>
<dbReference type="Proteomes" id="UP000245431">
    <property type="component" value="Plasmid PVE_plasmid"/>
</dbReference>
<evidence type="ECO:0000313" key="1">
    <source>
        <dbReference type="EMBL" id="SBW85282.1"/>
    </source>
</evidence>
<organism evidence="1 2">
    <name type="scientific">Pseudomonas veronii 1YdBTEX2</name>
    <dbReference type="NCBI Taxonomy" id="1295141"/>
    <lineage>
        <taxon>Bacteria</taxon>
        <taxon>Pseudomonadati</taxon>
        <taxon>Pseudomonadota</taxon>
        <taxon>Gammaproteobacteria</taxon>
        <taxon>Pseudomonadales</taxon>
        <taxon>Pseudomonadaceae</taxon>
        <taxon>Pseudomonas</taxon>
    </lineage>
</organism>
<gene>
    <name evidence="1" type="ORF">PVE_P0242</name>
</gene>
<keyword evidence="1" id="KW-0614">Plasmid</keyword>
<accession>A0A1D3KAI4</accession>
<evidence type="ECO:0000313" key="2">
    <source>
        <dbReference type="Proteomes" id="UP000245431"/>
    </source>
</evidence>
<reference evidence="2" key="1">
    <citation type="submission" date="2016-07" db="EMBL/GenBank/DDBJ databases">
        <authorList>
            <person name="Florea S."/>
            <person name="Webb J.S."/>
            <person name="Jaromczyk J."/>
            <person name="Schardl C.L."/>
        </authorList>
    </citation>
    <scope>NUCLEOTIDE SEQUENCE [LARGE SCALE GENOMIC DNA]</scope>
    <source>
        <strain evidence="2">1YdBTEX2</strain>
        <plasmid evidence="2">Plasmid pve_Plasmid</plasmid>
    </source>
</reference>
<dbReference type="AlphaFoldDB" id="A0A1D3KAI4"/>
<proteinExistence type="predicted"/>
<dbReference type="EMBL" id="LT599585">
    <property type="protein sequence ID" value="SBW85282.1"/>
    <property type="molecule type" value="Genomic_DNA"/>
</dbReference>
<sequence>MVNEMTQQALATVNVKQIYYVTLRWPQTDTGSFSLHVLAGDSWEACMVTAQKMAEAREEETEGRYEAFEDQAERDEWVAERAADSMECCLVSDSLKSDLEILFAAELFPDGVTFDIDIEALRTLVTANRELLRVKPTPPKLALMFKMVDSDNCRVYYMDPNKRLLCFQLTSRKDFELLYCTQEGEPSHTIDHFNKDVIDFPVGEPGIAADFIEWWGRVNNPAQTES</sequence>
<name>A0A1D3KAI4_PSEVE</name>
<geneLocation type="plasmid" evidence="2">
    <name>pve_Plasmid</name>
</geneLocation>